<feature type="region of interest" description="Disordered" evidence="1">
    <location>
        <begin position="141"/>
        <end position="202"/>
    </location>
</feature>
<dbReference type="GO" id="GO:0008270">
    <property type="term" value="F:zinc ion binding"/>
    <property type="evidence" value="ECO:0007669"/>
    <property type="project" value="InterPro"/>
</dbReference>
<dbReference type="InterPro" id="IPR036875">
    <property type="entry name" value="Znf_CCHC_sf"/>
</dbReference>
<protein>
    <submittedName>
        <fullName evidence="2">Uncharacterized protein</fullName>
    </submittedName>
</protein>
<gene>
    <name evidence="2" type="ORF">CGI_10027392</name>
</gene>
<dbReference type="SUPFAM" id="SSF57756">
    <property type="entry name" value="Retrovirus zinc finger-like domains"/>
    <property type="match status" value="1"/>
</dbReference>
<evidence type="ECO:0000313" key="2">
    <source>
        <dbReference type="EMBL" id="EKC29605.1"/>
    </source>
</evidence>
<feature type="region of interest" description="Disordered" evidence="1">
    <location>
        <begin position="218"/>
        <end position="244"/>
    </location>
</feature>
<dbReference type="AlphaFoldDB" id="K1QLI0"/>
<dbReference type="EMBL" id="JH819194">
    <property type="protein sequence ID" value="EKC29605.1"/>
    <property type="molecule type" value="Genomic_DNA"/>
</dbReference>
<dbReference type="PROSITE" id="PS50158">
    <property type="entry name" value="ZF_CCHC"/>
    <property type="match status" value="1"/>
</dbReference>
<feature type="compositionally biased region" description="Polar residues" evidence="1">
    <location>
        <begin position="179"/>
        <end position="194"/>
    </location>
</feature>
<sequence length="469" mass="51275">MSFEEALFALGLDERSARFMSMAHGRDELSRGIRPGCVYGPDPVSIVKQPTYLDTTGHVRVGYVERAPHSDYIGPPHVWVESPERFERGRGETIDPVRLSAKSLSSSVGVGDFIPPSNYLGVPMSQCSHVALNPGEAPTVRDTTLCPPEPQGQTPNLLDFDPLTTQDSPPVNPMPTRPGCQSSDSQHVYSQGVTPASRDVGQGQQYDRPVQAFDLKPQVPPTQNPTVQDAQSQLSGGHRDDRYSPGPFVMGGCSDHWPSSYPVPVPEVPSQPCHFGGEGGGRMAHTYEPPTTERPSNVSHARIPAASQCPSDYARIPATYIHPPEYSWRPTAAYGSPGDVQTPAACYNLQEFLAPPTSYHNPTTWSRPRWQPGPRTGQCFRCGKTGNFRTECPAVLRWKAEGSAGKVVDHSLRSRGACQGVPDEETKTCSQAPSGQLRTVCLLTQNDEVSLRKHRFSKRPTSRRKLSPD</sequence>
<organism evidence="2">
    <name type="scientific">Magallana gigas</name>
    <name type="common">Pacific oyster</name>
    <name type="synonym">Crassostrea gigas</name>
    <dbReference type="NCBI Taxonomy" id="29159"/>
    <lineage>
        <taxon>Eukaryota</taxon>
        <taxon>Metazoa</taxon>
        <taxon>Spiralia</taxon>
        <taxon>Lophotrochozoa</taxon>
        <taxon>Mollusca</taxon>
        <taxon>Bivalvia</taxon>
        <taxon>Autobranchia</taxon>
        <taxon>Pteriomorphia</taxon>
        <taxon>Ostreida</taxon>
        <taxon>Ostreoidea</taxon>
        <taxon>Ostreidae</taxon>
        <taxon>Magallana</taxon>
    </lineage>
</organism>
<dbReference type="HOGENOM" id="CLU_582972_0_0_1"/>
<dbReference type="InterPro" id="IPR001878">
    <property type="entry name" value="Znf_CCHC"/>
</dbReference>
<evidence type="ECO:0000256" key="1">
    <source>
        <dbReference type="SAM" id="MobiDB-lite"/>
    </source>
</evidence>
<reference evidence="2" key="1">
    <citation type="journal article" date="2012" name="Nature">
        <title>The oyster genome reveals stress adaptation and complexity of shell formation.</title>
        <authorList>
            <person name="Zhang G."/>
            <person name="Fang X."/>
            <person name="Guo X."/>
            <person name="Li L."/>
            <person name="Luo R."/>
            <person name="Xu F."/>
            <person name="Yang P."/>
            <person name="Zhang L."/>
            <person name="Wang X."/>
            <person name="Qi H."/>
            <person name="Xiong Z."/>
            <person name="Que H."/>
            <person name="Xie Y."/>
            <person name="Holland P.W."/>
            <person name="Paps J."/>
            <person name="Zhu Y."/>
            <person name="Wu F."/>
            <person name="Chen Y."/>
            <person name="Wang J."/>
            <person name="Peng C."/>
            <person name="Meng J."/>
            <person name="Yang L."/>
            <person name="Liu J."/>
            <person name="Wen B."/>
            <person name="Zhang N."/>
            <person name="Huang Z."/>
            <person name="Zhu Q."/>
            <person name="Feng Y."/>
            <person name="Mount A."/>
            <person name="Hedgecock D."/>
            <person name="Xu Z."/>
            <person name="Liu Y."/>
            <person name="Domazet-Loso T."/>
            <person name="Du Y."/>
            <person name="Sun X."/>
            <person name="Zhang S."/>
            <person name="Liu B."/>
            <person name="Cheng P."/>
            <person name="Jiang X."/>
            <person name="Li J."/>
            <person name="Fan D."/>
            <person name="Wang W."/>
            <person name="Fu W."/>
            <person name="Wang T."/>
            <person name="Wang B."/>
            <person name="Zhang J."/>
            <person name="Peng Z."/>
            <person name="Li Y."/>
            <person name="Li N."/>
            <person name="Wang J."/>
            <person name="Chen M."/>
            <person name="He Y."/>
            <person name="Tan F."/>
            <person name="Song X."/>
            <person name="Zheng Q."/>
            <person name="Huang R."/>
            <person name="Yang H."/>
            <person name="Du X."/>
            <person name="Chen L."/>
            <person name="Yang M."/>
            <person name="Gaffney P.M."/>
            <person name="Wang S."/>
            <person name="Luo L."/>
            <person name="She Z."/>
            <person name="Ming Y."/>
            <person name="Huang W."/>
            <person name="Zhang S."/>
            <person name="Huang B."/>
            <person name="Zhang Y."/>
            <person name="Qu T."/>
            <person name="Ni P."/>
            <person name="Miao G."/>
            <person name="Wang J."/>
            <person name="Wang Q."/>
            <person name="Steinberg C.E."/>
            <person name="Wang H."/>
            <person name="Li N."/>
            <person name="Qian L."/>
            <person name="Zhang G."/>
            <person name="Li Y."/>
            <person name="Yang H."/>
            <person name="Liu X."/>
            <person name="Wang J."/>
            <person name="Yin Y."/>
            <person name="Wang J."/>
        </authorList>
    </citation>
    <scope>NUCLEOTIDE SEQUENCE [LARGE SCALE GENOMIC DNA]</scope>
    <source>
        <strain evidence="2">05x7-T-G4-1.051#20</strain>
    </source>
</reference>
<dbReference type="GO" id="GO:0003676">
    <property type="term" value="F:nucleic acid binding"/>
    <property type="evidence" value="ECO:0007669"/>
    <property type="project" value="InterPro"/>
</dbReference>
<dbReference type="InParanoid" id="K1QLI0"/>
<accession>K1QLI0</accession>
<name>K1QLI0_MAGGI</name>
<proteinExistence type="predicted"/>